<sequence length="86" mass="8988">MAGPSTGESYPTSTGCLRTVLLSLIHGASCDLATPTAFQRNIFACFPAAGLIAGDRLVRKVSPGAWGSEGCDCIMRLTLSLSFPPR</sequence>
<accession>A0A9P6DTS4</accession>
<evidence type="ECO:0000313" key="1">
    <source>
        <dbReference type="EMBL" id="KAF9513532.1"/>
    </source>
</evidence>
<dbReference type="EMBL" id="MU128971">
    <property type="protein sequence ID" value="KAF9513532.1"/>
    <property type="molecule type" value="Genomic_DNA"/>
</dbReference>
<keyword evidence="2" id="KW-1185">Reference proteome</keyword>
<organism evidence="1 2">
    <name type="scientific">Hydnum rufescens UP504</name>
    <dbReference type="NCBI Taxonomy" id="1448309"/>
    <lineage>
        <taxon>Eukaryota</taxon>
        <taxon>Fungi</taxon>
        <taxon>Dikarya</taxon>
        <taxon>Basidiomycota</taxon>
        <taxon>Agaricomycotina</taxon>
        <taxon>Agaricomycetes</taxon>
        <taxon>Cantharellales</taxon>
        <taxon>Hydnaceae</taxon>
        <taxon>Hydnum</taxon>
    </lineage>
</organism>
<protein>
    <submittedName>
        <fullName evidence="1">Uncharacterized protein</fullName>
    </submittedName>
</protein>
<name>A0A9P6DTS4_9AGAM</name>
<proteinExistence type="predicted"/>
<dbReference type="AlphaFoldDB" id="A0A9P6DTS4"/>
<reference evidence="1" key="1">
    <citation type="journal article" date="2020" name="Nat. Commun.">
        <title>Large-scale genome sequencing of mycorrhizal fungi provides insights into the early evolution of symbiotic traits.</title>
        <authorList>
            <person name="Miyauchi S."/>
            <person name="Kiss E."/>
            <person name="Kuo A."/>
            <person name="Drula E."/>
            <person name="Kohler A."/>
            <person name="Sanchez-Garcia M."/>
            <person name="Morin E."/>
            <person name="Andreopoulos B."/>
            <person name="Barry K.W."/>
            <person name="Bonito G."/>
            <person name="Buee M."/>
            <person name="Carver A."/>
            <person name="Chen C."/>
            <person name="Cichocki N."/>
            <person name="Clum A."/>
            <person name="Culley D."/>
            <person name="Crous P.W."/>
            <person name="Fauchery L."/>
            <person name="Girlanda M."/>
            <person name="Hayes R.D."/>
            <person name="Keri Z."/>
            <person name="LaButti K."/>
            <person name="Lipzen A."/>
            <person name="Lombard V."/>
            <person name="Magnuson J."/>
            <person name="Maillard F."/>
            <person name="Murat C."/>
            <person name="Nolan M."/>
            <person name="Ohm R.A."/>
            <person name="Pangilinan J."/>
            <person name="Pereira M.F."/>
            <person name="Perotto S."/>
            <person name="Peter M."/>
            <person name="Pfister S."/>
            <person name="Riley R."/>
            <person name="Sitrit Y."/>
            <person name="Stielow J.B."/>
            <person name="Szollosi G."/>
            <person name="Zifcakova L."/>
            <person name="Stursova M."/>
            <person name="Spatafora J.W."/>
            <person name="Tedersoo L."/>
            <person name="Vaario L.M."/>
            <person name="Yamada A."/>
            <person name="Yan M."/>
            <person name="Wang P."/>
            <person name="Xu J."/>
            <person name="Bruns T."/>
            <person name="Baldrian P."/>
            <person name="Vilgalys R."/>
            <person name="Dunand C."/>
            <person name="Henrissat B."/>
            <person name="Grigoriev I.V."/>
            <person name="Hibbett D."/>
            <person name="Nagy L.G."/>
            <person name="Martin F.M."/>
        </authorList>
    </citation>
    <scope>NUCLEOTIDE SEQUENCE</scope>
    <source>
        <strain evidence="1">UP504</strain>
    </source>
</reference>
<gene>
    <name evidence="1" type="ORF">BS47DRAFT_963123</name>
</gene>
<evidence type="ECO:0000313" key="2">
    <source>
        <dbReference type="Proteomes" id="UP000886523"/>
    </source>
</evidence>
<dbReference type="Proteomes" id="UP000886523">
    <property type="component" value="Unassembled WGS sequence"/>
</dbReference>
<comment type="caution">
    <text evidence="1">The sequence shown here is derived from an EMBL/GenBank/DDBJ whole genome shotgun (WGS) entry which is preliminary data.</text>
</comment>